<protein>
    <submittedName>
        <fullName evidence="1">Uncharacterized protein</fullName>
    </submittedName>
</protein>
<dbReference type="Gramene" id="AET6Gv20624900.7">
    <property type="protein sequence ID" value="AET6Gv20624900.7"/>
    <property type="gene ID" value="AET6Gv20624900"/>
</dbReference>
<dbReference type="Gene3D" id="3.40.30.10">
    <property type="entry name" value="Glutaredoxin"/>
    <property type="match status" value="1"/>
</dbReference>
<dbReference type="InterPro" id="IPR036249">
    <property type="entry name" value="Thioredoxin-like_sf"/>
</dbReference>
<sequence length="55" mass="5863">AEDGREIQGVLLDLVGRNTVPQVFVYGHHVGGSDDTKTALSDGQLQKLLGKSQSQ</sequence>
<dbReference type="GO" id="GO:0034599">
    <property type="term" value="P:cellular response to oxidative stress"/>
    <property type="evidence" value="ECO:0007669"/>
    <property type="project" value="TreeGrafter"/>
</dbReference>
<dbReference type="Proteomes" id="UP000015105">
    <property type="component" value="Chromosome 6D"/>
</dbReference>
<evidence type="ECO:0000313" key="2">
    <source>
        <dbReference type="Proteomes" id="UP000015105"/>
    </source>
</evidence>
<dbReference type="PANTHER" id="PTHR45694">
    <property type="entry name" value="GLUTAREDOXIN 2"/>
    <property type="match status" value="1"/>
</dbReference>
<dbReference type="GO" id="GO:0015038">
    <property type="term" value="F:glutathione disulfide oxidoreductase activity"/>
    <property type="evidence" value="ECO:0007669"/>
    <property type="project" value="TreeGrafter"/>
</dbReference>
<dbReference type="SUPFAM" id="SSF52833">
    <property type="entry name" value="Thioredoxin-like"/>
    <property type="match status" value="1"/>
</dbReference>
<dbReference type="PANTHER" id="PTHR45694:SF4">
    <property type="entry name" value="GLUTAREDOXIN-C3"/>
    <property type="match status" value="1"/>
</dbReference>
<dbReference type="EnsemblPlants" id="AET6Gv20624900.7">
    <property type="protein sequence ID" value="AET6Gv20624900.7"/>
    <property type="gene ID" value="AET6Gv20624900"/>
</dbReference>
<organism evidence="1 2">
    <name type="scientific">Aegilops tauschii subsp. strangulata</name>
    <name type="common">Goatgrass</name>
    <dbReference type="NCBI Taxonomy" id="200361"/>
    <lineage>
        <taxon>Eukaryota</taxon>
        <taxon>Viridiplantae</taxon>
        <taxon>Streptophyta</taxon>
        <taxon>Embryophyta</taxon>
        <taxon>Tracheophyta</taxon>
        <taxon>Spermatophyta</taxon>
        <taxon>Magnoliopsida</taxon>
        <taxon>Liliopsida</taxon>
        <taxon>Poales</taxon>
        <taxon>Poaceae</taxon>
        <taxon>BOP clade</taxon>
        <taxon>Pooideae</taxon>
        <taxon>Triticodae</taxon>
        <taxon>Triticeae</taxon>
        <taxon>Triticinae</taxon>
        <taxon>Aegilops</taxon>
    </lineage>
</organism>
<reference evidence="1" key="4">
    <citation type="submission" date="2019-03" db="UniProtKB">
        <authorList>
            <consortium name="EnsemblPlants"/>
        </authorList>
    </citation>
    <scope>IDENTIFICATION</scope>
</reference>
<reference evidence="1" key="3">
    <citation type="journal article" date="2017" name="Nature">
        <title>Genome sequence of the progenitor of the wheat D genome Aegilops tauschii.</title>
        <authorList>
            <person name="Luo M.C."/>
            <person name="Gu Y.Q."/>
            <person name="Puiu D."/>
            <person name="Wang H."/>
            <person name="Twardziok S.O."/>
            <person name="Deal K.R."/>
            <person name="Huo N."/>
            <person name="Zhu T."/>
            <person name="Wang L."/>
            <person name="Wang Y."/>
            <person name="McGuire P.E."/>
            <person name="Liu S."/>
            <person name="Long H."/>
            <person name="Ramasamy R.K."/>
            <person name="Rodriguez J.C."/>
            <person name="Van S.L."/>
            <person name="Yuan L."/>
            <person name="Wang Z."/>
            <person name="Xia Z."/>
            <person name="Xiao L."/>
            <person name="Anderson O.D."/>
            <person name="Ouyang S."/>
            <person name="Liang Y."/>
            <person name="Zimin A.V."/>
            <person name="Pertea G."/>
            <person name="Qi P."/>
            <person name="Bennetzen J.L."/>
            <person name="Dai X."/>
            <person name="Dawson M.W."/>
            <person name="Muller H.G."/>
            <person name="Kugler K."/>
            <person name="Rivarola-Duarte L."/>
            <person name="Spannagl M."/>
            <person name="Mayer K.F.X."/>
            <person name="Lu F.H."/>
            <person name="Bevan M.W."/>
            <person name="Leroy P."/>
            <person name="Li P."/>
            <person name="You F.M."/>
            <person name="Sun Q."/>
            <person name="Liu Z."/>
            <person name="Lyons E."/>
            <person name="Wicker T."/>
            <person name="Salzberg S.L."/>
            <person name="Devos K.M."/>
            <person name="Dvorak J."/>
        </authorList>
    </citation>
    <scope>NUCLEOTIDE SEQUENCE [LARGE SCALE GENOMIC DNA]</scope>
    <source>
        <strain evidence="1">cv. AL8/78</strain>
    </source>
</reference>
<reference evidence="1" key="5">
    <citation type="journal article" date="2021" name="G3 (Bethesda)">
        <title>Aegilops tauschii genome assembly Aet v5.0 features greater sequence contiguity and improved annotation.</title>
        <authorList>
            <person name="Wang L."/>
            <person name="Zhu T."/>
            <person name="Rodriguez J.C."/>
            <person name="Deal K.R."/>
            <person name="Dubcovsky J."/>
            <person name="McGuire P.E."/>
            <person name="Lux T."/>
            <person name="Spannagl M."/>
            <person name="Mayer K.F.X."/>
            <person name="Baldrich P."/>
            <person name="Meyers B.C."/>
            <person name="Huo N."/>
            <person name="Gu Y.Q."/>
            <person name="Zhou H."/>
            <person name="Devos K.M."/>
            <person name="Bennetzen J.L."/>
            <person name="Unver T."/>
            <person name="Budak H."/>
            <person name="Gulick P.J."/>
            <person name="Galiba G."/>
            <person name="Kalapos B."/>
            <person name="Nelson D.R."/>
            <person name="Li P."/>
            <person name="You F.M."/>
            <person name="Luo M.C."/>
            <person name="Dvorak J."/>
        </authorList>
    </citation>
    <scope>NUCLEOTIDE SEQUENCE [LARGE SCALE GENOMIC DNA]</scope>
    <source>
        <strain evidence="1">cv. AL8/78</strain>
    </source>
</reference>
<dbReference type="PROSITE" id="PS51354">
    <property type="entry name" value="GLUTAREDOXIN_2"/>
    <property type="match status" value="1"/>
</dbReference>
<dbReference type="GO" id="GO:0005737">
    <property type="term" value="C:cytoplasm"/>
    <property type="evidence" value="ECO:0007669"/>
    <property type="project" value="TreeGrafter"/>
</dbReference>
<accession>A0A453P6E7</accession>
<reference evidence="2" key="2">
    <citation type="journal article" date="2017" name="Nat. Plants">
        <title>The Aegilops tauschii genome reveals multiple impacts of transposons.</title>
        <authorList>
            <person name="Zhao G."/>
            <person name="Zou C."/>
            <person name="Li K."/>
            <person name="Wang K."/>
            <person name="Li T."/>
            <person name="Gao L."/>
            <person name="Zhang X."/>
            <person name="Wang H."/>
            <person name="Yang Z."/>
            <person name="Liu X."/>
            <person name="Jiang W."/>
            <person name="Mao L."/>
            <person name="Kong X."/>
            <person name="Jiao Y."/>
            <person name="Jia J."/>
        </authorList>
    </citation>
    <scope>NUCLEOTIDE SEQUENCE [LARGE SCALE GENOMIC DNA]</scope>
    <source>
        <strain evidence="2">cv. AL8/78</strain>
    </source>
</reference>
<dbReference type="AlphaFoldDB" id="A0A453P6E7"/>
<reference evidence="2" key="1">
    <citation type="journal article" date="2014" name="Science">
        <title>Ancient hybridizations among the ancestral genomes of bread wheat.</title>
        <authorList>
            <consortium name="International Wheat Genome Sequencing Consortium,"/>
            <person name="Marcussen T."/>
            <person name="Sandve S.R."/>
            <person name="Heier L."/>
            <person name="Spannagl M."/>
            <person name="Pfeifer M."/>
            <person name="Jakobsen K.S."/>
            <person name="Wulff B.B."/>
            <person name="Steuernagel B."/>
            <person name="Mayer K.F."/>
            <person name="Olsen O.A."/>
        </authorList>
    </citation>
    <scope>NUCLEOTIDE SEQUENCE [LARGE SCALE GENOMIC DNA]</scope>
    <source>
        <strain evidence="2">cv. AL8/78</strain>
    </source>
</reference>
<keyword evidence="2" id="KW-1185">Reference proteome</keyword>
<proteinExistence type="predicted"/>
<name>A0A453P6E7_AEGTS</name>
<evidence type="ECO:0000313" key="1">
    <source>
        <dbReference type="EnsemblPlants" id="AET6Gv20624900.7"/>
    </source>
</evidence>